<protein>
    <submittedName>
        <fullName evidence="1">Uncharacterized protein</fullName>
    </submittedName>
</protein>
<organism evidence="1 2">
    <name type="scientific">Trema orientale</name>
    <name type="common">Charcoal tree</name>
    <name type="synonym">Celtis orientalis</name>
    <dbReference type="NCBI Taxonomy" id="63057"/>
    <lineage>
        <taxon>Eukaryota</taxon>
        <taxon>Viridiplantae</taxon>
        <taxon>Streptophyta</taxon>
        <taxon>Embryophyta</taxon>
        <taxon>Tracheophyta</taxon>
        <taxon>Spermatophyta</taxon>
        <taxon>Magnoliopsida</taxon>
        <taxon>eudicotyledons</taxon>
        <taxon>Gunneridae</taxon>
        <taxon>Pentapetalae</taxon>
        <taxon>rosids</taxon>
        <taxon>fabids</taxon>
        <taxon>Rosales</taxon>
        <taxon>Cannabaceae</taxon>
        <taxon>Trema</taxon>
    </lineage>
</organism>
<dbReference type="Proteomes" id="UP000237000">
    <property type="component" value="Unassembled WGS sequence"/>
</dbReference>
<name>A0A2P5EMC0_TREOI</name>
<dbReference type="EMBL" id="JXTC01000128">
    <property type="protein sequence ID" value="PON86676.1"/>
    <property type="molecule type" value="Genomic_DNA"/>
</dbReference>
<sequence>MGKTWKPIGTNQKYFPRVIRVLIRKHEPLHKSWAKISIEQKANIAPVDDKKLSLVSQDIDRTAQVIYKDWKNSFNEYFKLNEGGEWGTRTVLTYLLLVVLFLSI</sequence>
<reference evidence="2" key="1">
    <citation type="submission" date="2016-06" db="EMBL/GenBank/DDBJ databases">
        <title>Parallel loss of symbiosis genes in relatives of nitrogen-fixing non-legume Parasponia.</title>
        <authorList>
            <person name="Van Velzen R."/>
            <person name="Holmer R."/>
            <person name="Bu F."/>
            <person name="Rutten L."/>
            <person name="Van Zeijl A."/>
            <person name="Liu W."/>
            <person name="Santuari L."/>
            <person name="Cao Q."/>
            <person name="Sharma T."/>
            <person name="Shen D."/>
            <person name="Roswanjaya Y."/>
            <person name="Wardhani T."/>
            <person name="Kalhor M.S."/>
            <person name="Jansen J."/>
            <person name="Van den Hoogen J."/>
            <person name="Gungor B."/>
            <person name="Hartog M."/>
            <person name="Hontelez J."/>
            <person name="Verver J."/>
            <person name="Yang W.-C."/>
            <person name="Schijlen E."/>
            <person name="Repin R."/>
            <person name="Schilthuizen M."/>
            <person name="Schranz E."/>
            <person name="Heidstra R."/>
            <person name="Miyata K."/>
            <person name="Fedorova E."/>
            <person name="Kohlen W."/>
            <person name="Bisseling T."/>
            <person name="Smit S."/>
            <person name="Geurts R."/>
        </authorList>
    </citation>
    <scope>NUCLEOTIDE SEQUENCE [LARGE SCALE GENOMIC DNA]</scope>
    <source>
        <strain evidence="2">cv. RG33-2</strain>
    </source>
</reference>
<comment type="caution">
    <text evidence="1">The sequence shown here is derived from an EMBL/GenBank/DDBJ whole genome shotgun (WGS) entry which is preliminary data.</text>
</comment>
<evidence type="ECO:0000313" key="2">
    <source>
        <dbReference type="Proteomes" id="UP000237000"/>
    </source>
</evidence>
<dbReference type="AlphaFoldDB" id="A0A2P5EMC0"/>
<keyword evidence="2" id="KW-1185">Reference proteome</keyword>
<evidence type="ECO:0000313" key="1">
    <source>
        <dbReference type="EMBL" id="PON86676.1"/>
    </source>
</evidence>
<accession>A0A2P5EMC0</accession>
<proteinExistence type="predicted"/>
<dbReference type="InParanoid" id="A0A2P5EMC0"/>
<gene>
    <name evidence="1" type="ORF">TorRG33x02_175080</name>
</gene>